<organism evidence="1 2">
    <name type="scientific">Trichinella pseudospiralis</name>
    <name type="common">Parasitic roundworm</name>
    <dbReference type="NCBI Taxonomy" id="6337"/>
    <lineage>
        <taxon>Eukaryota</taxon>
        <taxon>Metazoa</taxon>
        <taxon>Ecdysozoa</taxon>
        <taxon>Nematoda</taxon>
        <taxon>Enoplea</taxon>
        <taxon>Dorylaimia</taxon>
        <taxon>Trichinellida</taxon>
        <taxon>Trichinellidae</taxon>
        <taxon>Trichinella</taxon>
    </lineage>
</organism>
<accession>A0A0V1FEN7</accession>
<name>A0A0V1FEN7_TRIPS</name>
<dbReference type="Proteomes" id="UP000054995">
    <property type="component" value="Unassembled WGS sequence"/>
</dbReference>
<dbReference type="AlphaFoldDB" id="A0A0V1FEN7"/>
<protein>
    <submittedName>
        <fullName evidence="1">Uncharacterized protein</fullName>
    </submittedName>
</protein>
<sequence>MLSRLPRCLAAAFPLSTEGGRESRSSFLPQSSQFEEVAVQAIVEPRQLGCSILRALLQADHLQHVTRHHLRHSIESIVERSNDLRVILRADRDPFNGLQRGTGQA</sequence>
<evidence type="ECO:0000313" key="1">
    <source>
        <dbReference type="EMBL" id="KRY84489.1"/>
    </source>
</evidence>
<proteinExistence type="predicted"/>
<evidence type="ECO:0000313" key="2">
    <source>
        <dbReference type="Proteomes" id="UP000054995"/>
    </source>
</evidence>
<reference evidence="1 2" key="1">
    <citation type="submission" date="2015-01" db="EMBL/GenBank/DDBJ databases">
        <title>Evolution of Trichinella species and genotypes.</title>
        <authorList>
            <person name="Korhonen P.K."/>
            <person name="Edoardo P."/>
            <person name="Giuseppe L.R."/>
            <person name="Gasser R.B."/>
        </authorList>
    </citation>
    <scope>NUCLEOTIDE SEQUENCE [LARGE SCALE GENOMIC DNA]</scope>
    <source>
        <strain evidence="1">ISS470</strain>
    </source>
</reference>
<gene>
    <name evidence="1" type="ORF">T4D_8363</name>
</gene>
<dbReference type="OrthoDB" id="10341748at2759"/>
<comment type="caution">
    <text evidence="1">The sequence shown here is derived from an EMBL/GenBank/DDBJ whole genome shotgun (WGS) entry which is preliminary data.</text>
</comment>
<dbReference type="EMBL" id="JYDT01000113">
    <property type="protein sequence ID" value="KRY84489.1"/>
    <property type="molecule type" value="Genomic_DNA"/>
</dbReference>
<keyword evidence="2" id="KW-1185">Reference proteome</keyword>